<sequence>MSEAVCDTYQPHERRNICQNCKHVKDEHPLTEKDIKELRATVATLAEDSGAEPPRGDSVYEWIPPECPEDRMEDYFSCFPEDKVPKYNSEGLQWCQKTLSKQVPAADFMESDCRFVDKDSLIDFEEHAKDIRNKALHFGFVKVRFFLNPSRLQ</sequence>
<evidence type="ECO:0000256" key="1">
    <source>
        <dbReference type="ARBA" id="ARBA00022737"/>
    </source>
</evidence>
<dbReference type="PANTHER" id="PTHR24211:SF37">
    <property type="entry name" value="PROTEIN ESPINAS-LIKE PROTEIN"/>
    <property type="match status" value="1"/>
</dbReference>
<dbReference type="PROSITE" id="PS51303">
    <property type="entry name" value="PET"/>
    <property type="match status" value="1"/>
</dbReference>
<proteinExistence type="predicted"/>
<organism evidence="3 4">
    <name type="scientific">Caerostris darwini</name>
    <dbReference type="NCBI Taxonomy" id="1538125"/>
    <lineage>
        <taxon>Eukaryota</taxon>
        <taxon>Metazoa</taxon>
        <taxon>Ecdysozoa</taxon>
        <taxon>Arthropoda</taxon>
        <taxon>Chelicerata</taxon>
        <taxon>Arachnida</taxon>
        <taxon>Araneae</taxon>
        <taxon>Araneomorphae</taxon>
        <taxon>Entelegynae</taxon>
        <taxon>Araneoidea</taxon>
        <taxon>Araneidae</taxon>
        <taxon>Caerostris</taxon>
    </lineage>
</organism>
<reference evidence="3 4" key="1">
    <citation type="submission" date="2021-06" db="EMBL/GenBank/DDBJ databases">
        <title>Caerostris darwini draft genome.</title>
        <authorList>
            <person name="Kono N."/>
            <person name="Arakawa K."/>
        </authorList>
    </citation>
    <scope>NUCLEOTIDE SEQUENCE [LARGE SCALE GENOMIC DNA]</scope>
</reference>
<keyword evidence="1" id="KW-0677">Repeat</keyword>
<dbReference type="EMBL" id="BPLQ01005877">
    <property type="protein sequence ID" value="GIY18272.1"/>
    <property type="molecule type" value="Genomic_DNA"/>
</dbReference>
<keyword evidence="4" id="KW-1185">Reference proteome</keyword>
<protein>
    <submittedName>
        <fullName evidence="3">Four and a half LIM domains protein 3</fullName>
    </submittedName>
</protein>
<evidence type="ECO:0000313" key="3">
    <source>
        <dbReference type="EMBL" id="GIY18272.1"/>
    </source>
</evidence>
<name>A0AAV4RCT0_9ARAC</name>
<evidence type="ECO:0000313" key="4">
    <source>
        <dbReference type="Proteomes" id="UP001054837"/>
    </source>
</evidence>
<dbReference type="AlphaFoldDB" id="A0AAV4RCT0"/>
<dbReference type="Pfam" id="PF06297">
    <property type="entry name" value="PET"/>
    <property type="match status" value="1"/>
</dbReference>
<dbReference type="Proteomes" id="UP001054837">
    <property type="component" value="Unassembled WGS sequence"/>
</dbReference>
<dbReference type="InterPro" id="IPR047120">
    <property type="entry name" value="Pk/Esn/Tes"/>
</dbReference>
<evidence type="ECO:0000259" key="2">
    <source>
        <dbReference type="PROSITE" id="PS51303"/>
    </source>
</evidence>
<dbReference type="PANTHER" id="PTHR24211">
    <property type="entry name" value="LIM DOMAIN-CONTAINING PROTEIN"/>
    <property type="match status" value="1"/>
</dbReference>
<feature type="domain" description="PET" evidence="2">
    <location>
        <begin position="41"/>
        <end position="153"/>
    </location>
</feature>
<comment type="caution">
    <text evidence="3">The sequence shown here is derived from an EMBL/GenBank/DDBJ whole genome shotgun (WGS) entry which is preliminary data.</text>
</comment>
<gene>
    <name evidence="3" type="primary">FHL3</name>
    <name evidence="3" type="ORF">CDAR_473521</name>
</gene>
<accession>A0AAV4RCT0</accession>
<dbReference type="InterPro" id="IPR010442">
    <property type="entry name" value="PET_domain"/>
</dbReference>
<dbReference type="GO" id="GO:0008270">
    <property type="term" value="F:zinc ion binding"/>
    <property type="evidence" value="ECO:0007669"/>
    <property type="project" value="InterPro"/>
</dbReference>